<reference evidence="1" key="2">
    <citation type="journal article" date="2022" name="New Phytol.">
        <title>Evolutionary transition to the ectomycorrhizal habit in the genomes of a hyperdiverse lineage of mushroom-forming fungi.</title>
        <authorList>
            <person name="Looney B."/>
            <person name="Miyauchi S."/>
            <person name="Morin E."/>
            <person name="Drula E."/>
            <person name="Courty P.E."/>
            <person name="Kohler A."/>
            <person name="Kuo A."/>
            <person name="LaButti K."/>
            <person name="Pangilinan J."/>
            <person name="Lipzen A."/>
            <person name="Riley R."/>
            <person name="Andreopoulos W."/>
            <person name="He G."/>
            <person name="Johnson J."/>
            <person name="Nolan M."/>
            <person name="Tritt A."/>
            <person name="Barry K.W."/>
            <person name="Grigoriev I.V."/>
            <person name="Nagy L.G."/>
            <person name="Hibbett D."/>
            <person name="Henrissat B."/>
            <person name="Matheny P.B."/>
            <person name="Labbe J."/>
            <person name="Martin F.M."/>
        </authorList>
    </citation>
    <scope>NUCLEOTIDE SEQUENCE</scope>
    <source>
        <strain evidence="1">FP105234-sp</strain>
    </source>
</reference>
<protein>
    <submittedName>
        <fullName evidence="1">Uncharacterized protein</fullName>
    </submittedName>
</protein>
<gene>
    <name evidence="1" type="ORF">FA95DRAFT_1296902</name>
</gene>
<proteinExistence type="predicted"/>
<evidence type="ECO:0000313" key="1">
    <source>
        <dbReference type="EMBL" id="KAI0047009.1"/>
    </source>
</evidence>
<organism evidence="1 2">
    <name type="scientific">Auriscalpium vulgare</name>
    <dbReference type="NCBI Taxonomy" id="40419"/>
    <lineage>
        <taxon>Eukaryota</taxon>
        <taxon>Fungi</taxon>
        <taxon>Dikarya</taxon>
        <taxon>Basidiomycota</taxon>
        <taxon>Agaricomycotina</taxon>
        <taxon>Agaricomycetes</taxon>
        <taxon>Russulales</taxon>
        <taxon>Auriscalpiaceae</taxon>
        <taxon>Auriscalpium</taxon>
    </lineage>
</organism>
<reference evidence="1" key="1">
    <citation type="submission" date="2021-02" db="EMBL/GenBank/DDBJ databases">
        <authorList>
            <consortium name="DOE Joint Genome Institute"/>
            <person name="Ahrendt S."/>
            <person name="Looney B.P."/>
            <person name="Miyauchi S."/>
            <person name="Morin E."/>
            <person name="Drula E."/>
            <person name="Courty P.E."/>
            <person name="Chicoki N."/>
            <person name="Fauchery L."/>
            <person name="Kohler A."/>
            <person name="Kuo A."/>
            <person name="Labutti K."/>
            <person name="Pangilinan J."/>
            <person name="Lipzen A."/>
            <person name="Riley R."/>
            <person name="Andreopoulos W."/>
            <person name="He G."/>
            <person name="Johnson J."/>
            <person name="Barry K.W."/>
            <person name="Grigoriev I.V."/>
            <person name="Nagy L."/>
            <person name="Hibbett D."/>
            <person name="Henrissat B."/>
            <person name="Matheny P.B."/>
            <person name="Labbe J."/>
            <person name="Martin F."/>
        </authorList>
    </citation>
    <scope>NUCLEOTIDE SEQUENCE</scope>
    <source>
        <strain evidence="1">FP105234-sp</strain>
    </source>
</reference>
<dbReference type="EMBL" id="MU275913">
    <property type="protein sequence ID" value="KAI0047009.1"/>
    <property type="molecule type" value="Genomic_DNA"/>
</dbReference>
<accession>A0ACB8RSL7</accession>
<keyword evidence="2" id="KW-1185">Reference proteome</keyword>
<comment type="caution">
    <text evidence="1">The sequence shown here is derived from an EMBL/GenBank/DDBJ whole genome shotgun (WGS) entry which is preliminary data.</text>
</comment>
<name>A0ACB8RSL7_9AGAM</name>
<evidence type="ECO:0000313" key="2">
    <source>
        <dbReference type="Proteomes" id="UP000814033"/>
    </source>
</evidence>
<sequence length="340" mass="37115">MCVYVDVSLLLRSILPYQQENAPPPSERVVAQAQPVRHRATFPNMRRYILCAILYLVASIGFQTSIEFQPTALSAAFNLSSPIIVRITSSTAAFVWPHLISVSLHGEARRSIVYSVGPIRVDAMWSPKTTTGPEDYASAIAGGRIADVLCSPSFSNPQLNRGDIGIYARLIAAKFKKLPIPYSPSILLSSASSKSWRFAGRAGTLGITFAHEIHISEVALDRPASTMSSGSANSAHALRSVVIWGITNSTWAGSRRECRPVHDNSTFPGHLSQHLGDGSRVVRLTEGQFDNKSRETRRLLIGPSDCFPPVHGIVLEVLDNWGSNEFTSVHRVHAYGRTVA</sequence>
<dbReference type="Proteomes" id="UP000814033">
    <property type="component" value="Unassembled WGS sequence"/>
</dbReference>